<dbReference type="EMBL" id="CACRXK020021022">
    <property type="protein sequence ID" value="CAB4035401.1"/>
    <property type="molecule type" value="Genomic_DNA"/>
</dbReference>
<evidence type="ECO:0000256" key="5">
    <source>
        <dbReference type="ARBA" id="ARBA00034808"/>
    </source>
</evidence>
<protein>
    <recommendedName>
        <fullName evidence="5">DNA 3'-5' helicase</fullName>
        <ecNumber evidence="5">5.6.2.4</ecNumber>
    </recommendedName>
    <alternativeName>
        <fullName evidence="6">DNA 3'-5' helicase Q1</fullName>
    </alternativeName>
</protein>
<dbReference type="InterPro" id="IPR027417">
    <property type="entry name" value="P-loop_NTPase"/>
</dbReference>
<dbReference type="AlphaFoldDB" id="A0A6S7JWC6"/>
<evidence type="ECO:0000256" key="3">
    <source>
        <dbReference type="ARBA" id="ARBA00023235"/>
    </source>
</evidence>
<dbReference type="PANTHER" id="PTHR13710:SF105">
    <property type="entry name" value="ATP-DEPENDENT DNA HELICASE Q1"/>
    <property type="match status" value="1"/>
</dbReference>
<comment type="catalytic activity">
    <reaction evidence="4">
        <text>Couples ATP hydrolysis with the unwinding of duplex DNA by translocating in the 3'-5' direction.</text>
        <dbReference type="EC" id="5.6.2.4"/>
    </reaction>
</comment>
<keyword evidence="3" id="KW-0413">Isomerase</keyword>
<dbReference type="GO" id="GO:0043138">
    <property type="term" value="F:3'-5' DNA helicase activity"/>
    <property type="evidence" value="ECO:0007669"/>
    <property type="project" value="UniProtKB-EC"/>
</dbReference>
<dbReference type="Pfam" id="PF00271">
    <property type="entry name" value="Helicase_C"/>
    <property type="match status" value="1"/>
</dbReference>
<dbReference type="GO" id="GO:0000724">
    <property type="term" value="P:double-strand break repair via homologous recombination"/>
    <property type="evidence" value="ECO:0007669"/>
    <property type="project" value="TreeGrafter"/>
</dbReference>
<dbReference type="Pfam" id="PF16124">
    <property type="entry name" value="RecQ_Zn_bind"/>
    <property type="match status" value="1"/>
</dbReference>
<keyword evidence="9" id="KW-1185">Reference proteome</keyword>
<evidence type="ECO:0000313" key="9">
    <source>
        <dbReference type="Proteomes" id="UP001152795"/>
    </source>
</evidence>
<reference evidence="8" key="1">
    <citation type="submission" date="2020-04" db="EMBL/GenBank/DDBJ databases">
        <authorList>
            <person name="Alioto T."/>
            <person name="Alioto T."/>
            <person name="Gomez Garrido J."/>
        </authorList>
    </citation>
    <scope>NUCLEOTIDE SEQUENCE</scope>
    <source>
        <strain evidence="8">A484AB</strain>
    </source>
</reference>
<organism evidence="8 9">
    <name type="scientific">Paramuricea clavata</name>
    <name type="common">Red gorgonian</name>
    <name type="synonym">Violescent sea-whip</name>
    <dbReference type="NCBI Taxonomy" id="317549"/>
    <lineage>
        <taxon>Eukaryota</taxon>
        <taxon>Metazoa</taxon>
        <taxon>Cnidaria</taxon>
        <taxon>Anthozoa</taxon>
        <taxon>Octocorallia</taxon>
        <taxon>Malacalcyonacea</taxon>
        <taxon>Plexauridae</taxon>
        <taxon>Paramuricea</taxon>
    </lineage>
</organism>
<dbReference type="SMART" id="SM00490">
    <property type="entry name" value="HELICc"/>
    <property type="match status" value="1"/>
</dbReference>
<name>A0A6S7JWC6_PARCT</name>
<evidence type="ECO:0000313" key="8">
    <source>
        <dbReference type="EMBL" id="CAB4035401.1"/>
    </source>
</evidence>
<gene>
    <name evidence="8" type="ORF">PACLA_8A085962</name>
</gene>
<dbReference type="Gene3D" id="3.40.50.300">
    <property type="entry name" value="P-loop containing nucleotide triphosphate hydrolases"/>
    <property type="match status" value="1"/>
</dbReference>
<evidence type="ECO:0000256" key="1">
    <source>
        <dbReference type="ARBA" id="ARBA00005446"/>
    </source>
</evidence>
<feature type="domain" description="Helicase C-terminal" evidence="7">
    <location>
        <begin position="1"/>
        <end position="130"/>
    </location>
</feature>
<evidence type="ECO:0000256" key="4">
    <source>
        <dbReference type="ARBA" id="ARBA00034617"/>
    </source>
</evidence>
<dbReference type="Proteomes" id="UP001152795">
    <property type="component" value="Unassembled WGS sequence"/>
</dbReference>
<dbReference type="InterPro" id="IPR032284">
    <property type="entry name" value="RecQ_Zn-bd"/>
</dbReference>
<keyword evidence="2" id="KW-0238">DNA-binding</keyword>
<dbReference type="EC" id="5.6.2.4" evidence="5"/>
<comment type="similarity">
    <text evidence="1">Belongs to the helicase family. RecQ subfamily.</text>
</comment>
<dbReference type="PROSITE" id="PS51194">
    <property type="entry name" value="HELICASE_CTER"/>
    <property type="match status" value="1"/>
</dbReference>
<evidence type="ECO:0000256" key="2">
    <source>
        <dbReference type="ARBA" id="ARBA00023125"/>
    </source>
</evidence>
<dbReference type="PANTHER" id="PTHR13710">
    <property type="entry name" value="DNA HELICASE RECQ FAMILY MEMBER"/>
    <property type="match status" value="1"/>
</dbReference>
<accession>A0A6S7JWC6</accession>
<sequence length="272" mass="30960">MKDEQYHPIGAATIAKNRLFSQFHAQYPDHERERIVKSLVQGVSIIQVLFVTVAFGIGIDIKDIRQVIHIGVPYTMEEYYQEAGRCGRDGQPSKAIVYFNSYDISKGRKHLTDTMRNYVQQKNCKRKFILNYFGHKIPERDLPEHTCCDSHQCTCDDCLLSDVAMLLVDPEDSNDATCNSSTHLEDMSVHRVLNEQEISIIRKQLEQYRLTLHGQGRSCVGGITLATGFSFELIDNVIEQAATLKSVEDVMLRLPVFSRTHAEAIFDIASQF</sequence>
<evidence type="ECO:0000259" key="7">
    <source>
        <dbReference type="PROSITE" id="PS51194"/>
    </source>
</evidence>
<comment type="caution">
    <text evidence="8">The sequence shown here is derived from an EMBL/GenBank/DDBJ whole genome shotgun (WGS) entry which is preliminary data.</text>
</comment>
<dbReference type="OrthoDB" id="5966772at2759"/>
<dbReference type="GO" id="GO:0005737">
    <property type="term" value="C:cytoplasm"/>
    <property type="evidence" value="ECO:0007669"/>
    <property type="project" value="TreeGrafter"/>
</dbReference>
<dbReference type="GO" id="GO:0009378">
    <property type="term" value="F:four-way junction helicase activity"/>
    <property type="evidence" value="ECO:0007669"/>
    <property type="project" value="TreeGrafter"/>
</dbReference>
<dbReference type="SUPFAM" id="SSF52540">
    <property type="entry name" value="P-loop containing nucleoside triphosphate hydrolases"/>
    <property type="match status" value="1"/>
</dbReference>
<dbReference type="GO" id="GO:0005694">
    <property type="term" value="C:chromosome"/>
    <property type="evidence" value="ECO:0007669"/>
    <property type="project" value="TreeGrafter"/>
</dbReference>
<dbReference type="GO" id="GO:0003677">
    <property type="term" value="F:DNA binding"/>
    <property type="evidence" value="ECO:0007669"/>
    <property type="project" value="UniProtKB-KW"/>
</dbReference>
<evidence type="ECO:0000256" key="6">
    <source>
        <dbReference type="ARBA" id="ARBA00044566"/>
    </source>
</evidence>
<proteinExistence type="inferred from homology"/>
<dbReference type="InterPro" id="IPR001650">
    <property type="entry name" value="Helicase_C-like"/>
</dbReference>